<protein>
    <submittedName>
        <fullName evidence="2">Uncharacterized protein</fullName>
    </submittedName>
</protein>
<evidence type="ECO:0000313" key="3">
    <source>
        <dbReference type="Proteomes" id="UP000031549"/>
    </source>
</evidence>
<name>A0A846H503_9CYAN</name>
<reference evidence="2 3" key="1">
    <citation type="journal article" date="2015" name="Genome Announc.">
        <title>Draft Genome Sequence of Cyanobacterium Hassallia byssoidea Strain VB512170, Isolated from Monuments in India.</title>
        <authorList>
            <person name="Singh D."/>
            <person name="Chandrababunaidu M.M."/>
            <person name="Panda A."/>
            <person name="Sen D."/>
            <person name="Bhattacharyya S."/>
            <person name="Adhikary S.P."/>
            <person name="Tripathy S."/>
        </authorList>
    </citation>
    <scope>NUCLEOTIDE SEQUENCE [LARGE SCALE GENOMIC DNA]</scope>
    <source>
        <strain evidence="2 3">VB512170</strain>
    </source>
</reference>
<sequence length="64" mass="6932">MATKTKPAEAGFVSIAEPVRWGASAVVRQRGLGGLPHERLPKGFPDLRHLASGNARQSRTWRPG</sequence>
<evidence type="ECO:0000256" key="1">
    <source>
        <dbReference type="SAM" id="MobiDB-lite"/>
    </source>
</evidence>
<feature type="compositionally biased region" description="Basic and acidic residues" evidence="1">
    <location>
        <begin position="36"/>
        <end position="49"/>
    </location>
</feature>
<feature type="region of interest" description="Disordered" evidence="1">
    <location>
        <begin position="32"/>
        <end position="64"/>
    </location>
</feature>
<proteinExistence type="predicted"/>
<dbReference type="EMBL" id="JTCM02000007">
    <property type="protein sequence ID" value="NEU72078.1"/>
    <property type="molecule type" value="Genomic_DNA"/>
</dbReference>
<feature type="compositionally biased region" description="Polar residues" evidence="1">
    <location>
        <begin position="54"/>
        <end position="64"/>
    </location>
</feature>
<organism evidence="2 3">
    <name type="scientific">Hassallia byssoidea VB512170</name>
    <dbReference type="NCBI Taxonomy" id="1304833"/>
    <lineage>
        <taxon>Bacteria</taxon>
        <taxon>Bacillati</taxon>
        <taxon>Cyanobacteriota</taxon>
        <taxon>Cyanophyceae</taxon>
        <taxon>Nostocales</taxon>
        <taxon>Tolypothrichaceae</taxon>
        <taxon>Hassallia</taxon>
    </lineage>
</organism>
<dbReference type="AlphaFoldDB" id="A0A846H503"/>
<gene>
    <name evidence="2" type="ORF">PI95_005695</name>
</gene>
<dbReference type="Proteomes" id="UP000031549">
    <property type="component" value="Unassembled WGS sequence"/>
</dbReference>
<keyword evidence="3" id="KW-1185">Reference proteome</keyword>
<comment type="caution">
    <text evidence="2">The sequence shown here is derived from an EMBL/GenBank/DDBJ whole genome shotgun (WGS) entry which is preliminary data.</text>
</comment>
<dbReference type="RefSeq" id="WP_163518639.1">
    <property type="nucleotide sequence ID" value="NZ_JTCM02000007.1"/>
</dbReference>
<evidence type="ECO:0000313" key="2">
    <source>
        <dbReference type="EMBL" id="NEU72078.1"/>
    </source>
</evidence>
<accession>A0A846H503</accession>